<evidence type="ECO:0000313" key="2">
    <source>
        <dbReference type="Proteomes" id="UP000017836"/>
    </source>
</evidence>
<organism evidence="1 2">
    <name type="scientific">Amborella trichopoda</name>
    <dbReference type="NCBI Taxonomy" id="13333"/>
    <lineage>
        <taxon>Eukaryota</taxon>
        <taxon>Viridiplantae</taxon>
        <taxon>Streptophyta</taxon>
        <taxon>Embryophyta</taxon>
        <taxon>Tracheophyta</taxon>
        <taxon>Spermatophyta</taxon>
        <taxon>Magnoliopsida</taxon>
        <taxon>Amborellales</taxon>
        <taxon>Amborellaceae</taxon>
        <taxon>Amborella</taxon>
    </lineage>
</organism>
<name>W1NHW3_AMBTC</name>
<evidence type="ECO:0000313" key="1">
    <source>
        <dbReference type="EMBL" id="ERM95377.1"/>
    </source>
</evidence>
<reference evidence="2" key="1">
    <citation type="journal article" date="2013" name="Science">
        <title>The Amborella genome and the evolution of flowering plants.</title>
        <authorList>
            <consortium name="Amborella Genome Project"/>
        </authorList>
    </citation>
    <scope>NUCLEOTIDE SEQUENCE [LARGE SCALE GENOMIC DNA]</scope>
</reference>
<keyword evidence="2" id="KW-1185">Reference proteome</keyword>
<gene>
    <name evidence="1" type="ORF">AMTR_s00008p00207370</name>
</gene>
<dbReference type="Gramene" id="ERM95377">
    <property type="protein sequence ID" value="ERM95377"/>
    <property type="gene ID" value="AMTR_s00008p00207370"/>
</dbReference>
<protein>
    <submittedName>
        <fullName evidence="1">Uncharacterized protein</fullName>
    </submittedName>
</protein>
<dbReference type="HOGENOM" id="CLU_1087194_0_0_1"/>
<proteinExistence type="predicted"/>
<dbReference type="EMBL" id="KI397486">
    <property type="protein sequence ID" value="ERM95377.1"/>
    <property type="molecule type" value="Genomic_DNA"/>
</dbReference>
<sequence>MENPTLPLIGIEISAHLIELYSRLLAGIFQLGISRSRNVISNGNGVGQGFGCRPMPWLVEHPDFNCRVIWAHSRRLRVVWGGSGRIPSVVLFGERCTNCWEMFVPRSEGGVKSTSLRARLWRPFGASSSDGLSRCLAEETSGVGGAGDAVTFAGSAHTERVAEEIESLGADQDIPVEAEGEVLVEVEESVPEYRGVFSPDYDPRCDNELTVVDMQIVRGFLVYLFGTLLFPDPLKSNPRVQFVWAVRDLQYIHQVA</sequence>
<dbReference type="AlphaFoldDB" id="W1NHW3"/>
<accession>W1NHW3</accession>
<dbReference type="Proteomes" id="UP000017836">
    <property type="component" value="Unassembled WGS sequence"/>
</dbReference>